<keyword evidence="2" id="KW-0597">Phosphoprotein</keyword>
<keyword evidence="4" id="KW-0808">Transferase</keyword>
<evidence type="ECO:0000256" key="4">
    <source>
        <dbReference type="ARBA" id="ARBA00022679"/>
    </source>
</evidence>
<accession>X0PG83</accession>
<dbReference type="Proteomes" id="UP000051236">
    <property type="component" value="Unassembled WGS sequence"/>
</dbReference>
<feature type="modified residue" description="Phosphocysteine; by EIIA" evidence="7">
    <location>
        <position position="7"/>
    </location>
</feature>
<dbReference type="AlphaFoldDB" id="X0PG83"/>
<keyword evidence="1" id="KW-0813">Transport</keyword>
<dbReference type="STRING" id="1423734.FC83_GL001499"/>
<dbReference type="GO" id="GO:0016301">
    <property type="term" value="F:kinase activity"/>
    <property type="evidence" value="ECO:0007669"/>
    <property type="project" value="UniProtKB-KW"/>
</dbReference>
<dbReference type="PROSITE" id="PS51100">
    <property type="entry name" value="PTS_EIIB_TYPE_3"/>
    <property type="match status" value="1"/>
</dbReference>
<dbReference type="SUPFAM" id="SSF52794">
    <property type="entry name" value="PTS system IIB component-like"/>
    <property type="match status" value="1"/>
</dbReference>
<dbReference type="eggNOG" id="COG1440">
    <property type="taxonomic scope" value="Bacteria"/>
</dbReference>
<keyword evidence="6" id="KW-0418">Kinase</keyword>
<name>X0PG83_9LACO</name>
<dbReference type="EMBL" id="AZGA01000087">
    <property type="protein sequence ID" value="KRM30938.1"/>
    <property type="molecule type" value="Genomic_DNA"/>
</dbReference>
<comment type="caution">
    <text evidence="9">The sequence shown here is derived from an EMBL/GenBank/DDBJ whole genome shotgun (WGS) entry which is preliminary data.</text>
</comment>
<feature type="domain" description="PTS EIIB type-3" evidence="8">
    <location>
        <begin position="1"/>
        <end position="103"/>
    </location>
</feature>
<evidence type="ECO:0000313" key="10">
    <source>
        <dbReference type="Proteomes" id="UP000051236"/>
    </source>
</evidence>
<dbReference type="Gene3D" id="3.40.50.2300">
    <property type="match status" value="1"/>
</dbReference>
<keyword evidence="10" id="KW-1185">Reference proteome</keyword>
<evidence type="ECO:0000256" key="2">
    <source>
        <dbReference type="ARBA" id="ARBA00022553"/>
    </source>
</evidence>
<organism evidence="9 10">
    <name type="scientific">Agrilactobacillus composti DSM 18527 = JCM 14202</name>
    <dbReference type="NCBI Taxonomy" id="1423734"/>
    <lineage>
        <taxon>Bacteria</taxon>
        <taxon>Bacillati</taxon>
        <taxon>Bacillota</taxon>
        <taxon>Bacilli</taxon>
        <taxon>Lactobacillales</taxon>
        <taxon>Lactobacillaceae</taxon>
        <taxon>Agrilactobacillus</taxon>
    </lineage>
</organism>
<evidence type="ECO:0000256" key="7">
    <source>
        <dbReference type="PROSITE-ProRule" id="PRU00423"/>
    </source>
</evidence>
<sequence length="103" mass="11204">MNILLSCSGGMSSSIIAQGLVDAAKKRGQTITVDPTGTDSVADDLDNKNYDIVLLAPQSVYRKAAIEAEAKEHDKQFLMIPRTMYNPIQASALLDLIEQSLHK</sequence>
<dbReference type="InterPro" id="IPR003501">
    <property type="entry name" value="PTS_EIIB_2/3"/>
</dbReference>
<proteinExistence type="predicted"/>
<reference evidence="9 10" key="1">
    <citation type="journal article" date="2015" name="Genome Announc.">
        <title>Expanding the biotechnology potential of lactobacilli through comparative genomics of 213 strains and associated genera.</title>
        <authorList>
            <person name="Sun Z."/>
            <person name="Harris H.M."/>
            <person name="McCann A."/>
            <person name="Guo C."/>
            <person name="Argimon S."/>
            <person name="Zhang W."/>
            <person name="Yang X."/>
            <person name="Jeffery I.B."/>
            <person name="Cooney J.C."/>
            <person name="Kagawa T.F."/>
            <person name="Liu W."/>
            <person name="Song Y."/>
            <person name="Salvetti E."/>
            <person name="Wrobel A."/>
            <person name="Rasinkangas P."/>
            <person name="Parkhill J."/>
            <person name="Rea M.C."/>
            <person name="O'Sullivan O."/>
            <person name="Ritari J."/>
            <person name="Douillard F.P."/>
            <person name="Paul Ross R."/>
            <person name="Yang R."/>
            <person name="Briner A.E."/>
            <person name="Felis G.E."/>
            <person name="de Vos W.M."/>
            <person name="Barrangou R."/>
            <person name="Klaenhammer T.R."/>
            <person name="Caufield P.W."/>
            <person name="Cui Y."/>
            <person name="Zhang H."/>
            <person name="O'Toole P.W."/>
        </authorList>
    </citation>
    <scope>NUCLEOTIDE SEQUENCE [LARGE SCALE GENOMIC DNA]</scope>
    <source>
        <strain evidence="9 10">DSM 18527</strain>
    </source>
</reference>
<gene>
    <name evidence="9" type="ORF">FC83_GL001499</name>
</gene>
<keyword evidence="5" id="KW-0598">Phosphotransferase system</keyword>
<evidence type="ECO:0000313" key="9">
    <source>
        <dbReference type="EMBL" id="KRM30938.1"/>
    </source>
</evidence>
<evidence type="ECO:0000256" key="5">
    <source>
        <dbReference type="ARBA" id="ARBA00022683"/>
    </source>
</evidence>
<dbReference type="InterPro" id="IPR013012">
    <property type="entry name" value="PTS_EIIB_3"/>
</dbReference>
<evidence type="ECO:0000256" key="1">
    <source>
        <dbReference type="ARBA" id="ARBA00022448"/>
    </source>
</evidence>
<dbReference type="OrthoDB" id="9808134at2"/>
<dbReference type="GO" id="GO:0009401">
    <property type="term" value="P:phosphoenolpyruvate-dependent sugar phosphotransferase system"/>
    <property type="evidence" value="ECO:0007669"/>
    <property type="project" value="UniProtKB-KW"/>
</dbReference>
<dbReference type="PATRIC" id="fig|1423734.3.peg.1517"/>
<dbReference type="RefSeq" id="WP_035454383.1">
    <property type="nucleotide sequence ID" value="NZ_AZGA01000087.1"/>
</dbReference>
<keyword evidence="3" id="KW-0762">Sugar transport</keyword>
<dbReference type="GO" id="GO:0008982">
    <property type="term" value="F:protein-N(PI)-phosphohistidine-sugar phosphotransferase activity"/>
    <property type="evidence" value="ECO:0007669"/>
    <property type="project" value="InterPro"/>
</dbReference>
<evidence type="ECO:0000256" key="6">
    <source>
        <dbReference type="ARBA" id="ARBA00022777"/>
    </source>
</evidence>
<dbReference type="Pfam" id="PF02302">
    <property type="entry name" value="PTS_IIB"/>
    <property type="match status" value="1"/>
</dbReference>
<dbReference type="InterPro" id="IPR051819">
    <property type="entry name" value="PTS_sugar-specific_EIIB"/>
</dbReference>
<dbReference type="PANTHER" id="PTHR34581">
    <property type="entry name" value="PTS SYSTEM N,N'-DIACETYLCHITOBIOSE-SPECIFIC EIIB COMPONENT"/>
    <property type="match status" value="1"/>
</dbReference>
<dbReference type="PANTHER" id="PTHR34581:SF2">
    <property type="entry name" value="PTS SYSTEM N,N'-DIACETYLCHITOBIOSE-SPECIFIC EIIB COMPONENT"/>
    <property type="match status" value="1"/>
</dbReference>
<protein>
    <recommendedName>
        <fullName evidence="8">PTS EIIB type-3 domain-containing protein</fullName>
    </recommendedName>
</protein>
<evidence type="ECO:0000259" key="8">
    <source>
        <dbReference type="PROSITE" id="PS51100"/>
    </source>
</evidence>
<evidence type="ECO:0000256" key="3">
    <source>
        <dbReference type="ARBA" id="ARBA00022597"/>
    </source>
</evidence>
<dbReference type="InterPro" id="IPR036095">
    <property type="entry name" value="PTS_EIIB-like_sf"/>
</dbReference>